<name>A0A0U2W462_9BACL</name>
<dbReference type="SUPFAM" id="SSF160570">
    <property type="entry name" value="YonK-like"/>
    <property type="match status" value="1"/>
</dbReference>
<dbReference type="OrthoDB" id="2644230at2"/>
<dbReference type="Gene3D" id="6.20.120.10">
    <property type="match status" value="1"/>
</dbReference>
<sequence length="65" mass="7361">MAKKNNSIAFKGLLEIETMEITEEDKNGIFVYDLLAALKEYDGKQVSLTIKEENPVQPKETEGEE</sequence>
<reference evidence="2 3" key="2">
    <citation type="journal article" date="2016" name="Genome Announc.">
        <title>Complete Genome Sequences of Two Interactive Moderate Thermophiles, Paenibacillus napthalenovorans 32O-Y and Paenibacillus sp. 32O-W.</title>
        <authorList>
            <person name="Butler R.R.III."/>
            <person name="Wang J."/>
            <person name="Stark B.C."/>
            <person name="Pombert J.F."/>
        </authorList>
    </citation>
    <scope>NUCLEOTIDE SEQUENCE [LARGE SCALE GENOMIC DNA]</scope>
    <source>
        <strain evidence="2 3">32O-Y</strain>
    </source>
</reference>
<dbReference type="InterPro" id="IPR018600">
    <property type="entry name" value="Phage_SP-beta_YonK"/>
</dbReference>
<protein>
    <submittedName>
        <fullName evidence="2">YonK protein</fullName>
    </submittedName>
</protein>
<dbReference type="PATRIC" id="fig|162209.4.peg.2034"/>
<accession>A0A0U2W462</accession>
<dbReference type="KEGG" id="pnp:IJ22_19190"/>
<reference evidence="3" key="1">
    <citation type="submission" date="2015-12" db="EMBL/GenBank/DDBJ databases">
        <title>Complete genome sequences of two moderately thermophilic Paenibacillus species.</title>
        <authorList>
            <person name="Butler R.III."/>
            <person name="Wang J."/>
            <person name="Stark B.C."/>
            <person name="Pombert J.-F."/>
        </authorList>
    </citation>
    <scope>NUCLEOTIDE SEQUENCE [LARGE SCALE GENOMIC DNA]</scope>
    <source>
        <strain evidence="3">32O-Y</strain>
    </source>
</reference>
<dbReference type="AlphaFoldDB" id="A0A0U2W462"/>
<dbReference type="RefSeq" id="WP_062408598.1">
    <property type="nucleotide sequence ID" value="NZ_CP013652.1"/>
</dbReference>
<keyword evidence="3" id="KW-1185">Reference proteome</keyword>
<evidence type="ECO:0000313" key="2">
    <source>
        <dbReference type="EMBL" id="ALS22293.1"/>
    </source>
</evidence>
<dbReference type="EMBL" id="CP013652">
    <property type="protein sequence ID" value="ALS22293.1"/>
    <property type="molecule type" value="Genomic_DNA"/>
</dbReference>
<dbReference type="STRING" id="162209.IJ22_19190"/>
<dbReference type="Pfam" id="PF09642">
    <property type="entry name" value="YonK"/>
    <property type="match status" value="1"/>
</dbReference>
<dbReference type="Proteomes" id="UP000061660">
    <property type="component" value="Chromosome"/>
</dbReference>
<feature type="domain" description="Bacillus phage SPbeta YonK" evidence="1">
    <location>
        <begin position="1"/>
        <end position="58"/>
    </location>
</feature>
<organism evidence="2 3">
    <name type="scientific">Paenibacillus naphthalenovorans</name>
    <dbReference type="NCBI Taxonomy" id="162209"/>
    <lineage>
        <taxon>Bacteria</taxon>
        <taxon>Bacillati</taxon>
        <taxon>Bacillota</taxon>
        <taxon>Bacilli</taxon>
        <taxon>Bacillales</taxon>
        <taxon>Paenibacillaceae</taxon>
        <taxon>Paenibacillus</taxon>
    </lineage>
</organism>
<dbReference type="InterPro" id="IPR037261">
    <property type="entry name" value="YonK_sf"/>
</dbReference>
<evidence type="ECO:0000259" key="1">
    <source>
        <dbReference type="Pfam" id="PF09642"/>
    </source>
</evidence>
<evidence type="ECO:0000313" key="3">
    <source>
        <dbReference type="Proteomes" id="UP000061660"/>
    </source>
</evidence>
<gene>
    <name evidence="2" type="ORF">IJ22_19190</name>
</gene>
<proteinExistence type="predicted"/>